<sequence length="57" mass="6942">MEYATDDQRFEAKTYLIEEYENFQKSELIPLNAILMDNNEEEENVNIQYYSKLENRT</sequence>
<dbReference type="AlphaFoldDB" id="A0A9N9EQE1"/>
<protein>
    <submittedName>
        <fullName evidence="1">28330_t:CDS:1</fullName>
    </submittedName>
</protein>
<dbReference type="EMBL" id="CAJVPY010007996">
    <property type="protein sequence ID" value="CAG8690028.1"/>
    <property type="molecule type" value="Genomic_DNA"/>
</dbReference>
<accession>A0A9N9EQE1</accession>
<organism evidence="1 2">
    <name type="scientific">Dentiscutata erythropus</name>
    <dbReference type="NCBI Taxonomy" id="1348616"/>
    <lineage>
        <taxon>Eukaryota</taxon>
        <taxon>Fungi</taxon>
        <taxon>Fungi incertae sedis</taxon>
        <taxon>Mucoromycota</taxon>
        <taxon>Glomeromycotina</taxon>
        <taxon>Glomeromycetes</taxon>
        <taxon>Diversisporales</taxon>
        <taxon>Gigasporaceae</taxon>
        <taxon>Dentiscutata</taxon>
    </lineage>
</organism>
<name>A0A9N9EQE1_9GLOM</name>
<reference evidence="1" key="1">
    <citation type="submission" date="2021-06" db="EMBL/GenBank/DDBJ databases">
        <authorList>
            <person name="Kallberg Y."/>
            <person name="Tangrot J."/>
            <person name="Rosling A."/>
        </authorList>
    </citation>
    <scope>NUCLEOTIDE SEQUENCE</scope>
    <source>
        <strain evidence="1">MA453B</strain>
    </source>
</reference>
<gene>
    <name evidence="1" type="ORF">DERYTH_LOCUS12312</name>
</gene>
<dbReference type="Proteomes" id="UP000789405">
    <property type="component" value="Unassembled WGS sequence"/>
</dbReference>
<evidence type="ECO:0000313" key="1">
    <source>
        <dbReference type="EMBL" id="CAG8690028.1"/>
    </source>
</evidence>
<comment type="caution">
    <text evidence="1">The sequence shown here is derived from an EMBL/GenBank/DDBJ whole genome shotgun (WGS) entry which is preliminary data.</text>
</comment>
<proteinExistence type="predicted"/>
<evidence type="ECO:0000313" key="2">
    <source>
        <dbReference type="Proteomes" id="UP000789405"/>
    </source>
</evidence>
<keyword evidence="2" id="KW-1185">Reference proteome</keyword>